<dbReference type="FunFam" id="3.30.1390.10:FF:000002">
    <property type="entry name" value="ATP-dependent Clp protease adapter protein ClpS"/>
    <property type="match status" value="1"/>
</dbReference>
<dbReference type="Proteomes" id="UP000001522">
    <property type="component" value="Chromosome"/>
</dbReference>
<dbReference type="Gene3D" id="3.30.1390.10">
    <property type="match status" value="1"/>
</dbReference>
<proteinExistence type="inferred from homology"/>
<dbReference type="InterPro" id="IPR003769">
    <property type="entry name" value="ClpS_core"/>
</dbReference>
<accession>D3UJ94</accession>
<dbReference type="EMBL" id="FN555004">
    <property type="protein sequence ID" value="CBG40569.1"/>
    <property type="molecule type" value="Genomic_DNA"/>
</dbReference>
<organism evidence="3 4">
    <name type="scientific">Helicobacter mustelae (strain ATCC 43772 / CCUG 25715 / CIP 103759 / LMG 18044 / NCTC 12198 / R85-136P)</name>
    <name type="common">Campylobacter mustelae</name>
    <dbReference type="NCBI Taxonomy" id="679897"/>
    <lineage>
        <taxon>Bacteria</taxon>
        <taxon>Pseudomonadati</taxon>
        <taxon>Campylobacterota</taxon>
        <taxon>Epsilonproteobacteria</taxon>
        <taxon>Campylobacterales</taxon>
        <taxon>Helicobacteraceae</taxon>
        <taxon>Helicobacter</taxon>
    </lineage>
</organism>
<evidence type="ECO:0000256" key="1">
    <source>
        <dbReference type="HAMAP-Rule" id="MF_00302"/>
    </source>
</evidence>
<comment type="similarity">
    <text evidence="1">Belongs to the ClpS family.</text>
</comment>
<dbReference type="PANTHER" id="PTHR33473:SF19">
    <property type="entry name" value="ATP-DEPENDENT CLP PROTEASE ADAPTER PROTEIN CLPS"/>
    <property type="match status" value="1"/>
</dbReference>
<dbReference type="GO" id="GO:0030163">
    <property type="term" value="P:protein catabolic process"/>
    <property type="evidence" value="ECO:0007669"/>
    <property type="project" value="InterPro"/>
</dbReference>
<keyword evidence="4" id="KW-1185">Reference proteome</keyword>
<dbReference type="PANTHER" id="PTHR33473">
    <property type="entry name" value="ATP-DEPENDENT CLP PROTEASE ADAPTER PROTEIN CLPS1, CHLOROPLASTIC"/>
    <property type="match status" value="1"/>
</dbReference>
<feature type="domain" description="Adaptor protein ClpS core" evidence="2">
    <location>
        <begin position="18"/>
        <end position="95"/>
    </location>
</feature>
<dbReference type="SUPFAM" id="SSF54736">
    <property type="entry name" value="ClpS-like"/>
    <property type="match status" value="1"/>
</dbReference>
<dbReference type="HAMAP" id="MF_00302">
    <property type="entry name" value="ClpS"/>
    <property type="match status" value="1"/>
</dbReference>
<dbReference type="eggNOG" id="COG2127">
    <property type="taxonomic scope" value="Bacteria"/>
</dbReference>
<dbReference type="GO" id="GO:0008233">
    <property type="term" value="F:peptidase activity"/>
    <property type="evidence" value="ECO:0007669"/>
    <property type="project" value="UniProtKB-KW"/>
</dbReference>
<evidence type="ECO:0000313" key="4">
    <source>
        <dbReference type="Proteomes" id="UP000001522"/>
    </source>
</evidence>
<dbReference type="HOGENOM" id="CLU_134358_1_0_7"/>
<gene>
    <name evidence="1 3" type="primary">clpS</name>
    <name evidence="3" type="ordered locus">HMU13150</name>
</gene>
<sequence>MAMALTSSQEMTLTKISEPIMASVIILNDDYTPMDFVINILMSVFEKNQDQATQIMLEVHHKGSGVCGIYPYDIAELKLQIAREKTKTAQLPLQLELQIL</sequence>
<dbReference type="Pfam" id="PF02617">
    <property type="entry name" value="ClpS"/>
    <property type="match status" value="1"/>
</dbReference>
<dbReference type="KEGG" id="hms:HMU13150"/>
<dbReference type="GO" id="GO:0006508">
    <property type="term" value="P:proteolysis"/>
    <property type="evidence" value="ECO:0007669"/>
    <property type="project" value="UniProtKB-UniRule"/>
</dbReference>
<keyword evidence="3" id="KW-0378">Hydrolase</keyword>
<protein>
    <recommendedName>
        <fullName evidence="1">ATP-dependent Clp protease adapter protein ClpS</fullName>
    </recommendedName>
</protein>
<dbReference type="AlphaFoldDB" id="D3UJ94"/>
<dbReference type="InterPro" id="IPR022935">
    <property type="entry name" value="ClpS"/>
</dbReference>
<comment type="function">
    <text evidence="1">Involved in the modulation of the specificity of the ClpAP-mediated ATP-dependent protein degradation.</text>
</comment>
<keyword evidence="3" id="KW-0645">Protease</keyword>
<reference evidence="3 4" key="1">
    <citation type="journal article" date="2010" name="BMC Genomics">
        <title>Comparative genomics and proteomics of Helicobacter mustelae, an ulcerogenic and carcinogenic gastric pathogen.</title>
        <authorList>
            <person name="O'Toole P.W."/>
            <person name="Snelling W.J."/>
            <person name="Canchaya C."/>
            <person name="Forde B.M."/>
            <person name="Hardie K.R."/>
            <person name="Josenhans C."/>
            <person name="Graham R.L.J."/>
            <person name="McMullan G."/>
            <person name="Parkhill J."/>
            <person name="Belda E."/>
            <person name="Bentley S.D."/>
        </authorList>
    </citation>
    <scope>NUCLEOTIDE SEQUENCE [LARGE SCALE GENOMIC DNA]</scope>
    <source>
        <strain evidence="4">ATCC 43772 / LMG 18044 / NCTC 12198 / 12198</strain>
    </source>
</reference>
<comment type="subunit">
    <text evidence="1">Binds to the N-terminal domain of the chaperone ClpA.</text>
</comment>
<evidence type="ECO:0000259" key="2">
    <source>
        <dbReference type="Pfam" id="PF02617"/>
    </source>
</evidence>
<dbReference type="InterPro" id="IPR014719">
    <property type="entry name" value="Ribosomal_bL12_C/ClpS-like"/>
</dbReference>
<dbReference type="STRING" id="679897.HMU13150"/>
<evidence type="ECO:0000313" key="3">
    <source>
        <dbReference type="EMBL" id="CBG40569.1"/>
    </source>
</evidence>
<name>D3UJ94_HELM1</name>